<dbReference type="InterPro" id="IPR001138">
    <property type="entry name" value="Zn2Cys6_DnaBD"/>
</dbReference>
<protein>
    <recommendedName>
        <fullName evidence="6">Zn(2)-C6 fungal-type domain-containing protein</fullName>
    </recommendedName>
</protein>
<organism evidence="7 8">
    <name type="scientific">Podospora aff. communis PSN243</name>
    <dbReference type="NCBI Taxonomy" id="3040156"/>
    <lineage>
        <taxon>Eukaryota</taxon>
        <taxon>Fungi</taxon>
        <taxon>Dikarya</taxon>
        <taxon>Ascomycota</taxon>
        <taxon>Pezizomycotina</taxon>
        <taxon>Sordariomycetes</taxon>
        <taxon>Sordariomycetidae</taxon>
        <taxon>Sordariales</taxon>
        <taxon>Podosporaceae</taxon>
        <taxon>Podospora</taxon>
    </lineage>
</organism>
<reference evidence="7" key="2">
    <citation type="submission" date="2023-05" db="EMBL/GenBank/DDBJ databases">
        <authorList>
            <consortium name="Lawrence Berkeley National Laboratory"/>
            <person name="Steindorff A."/>
            <person name="Hensen N."/>
            <person name="Bonometti L."/>
            <person name="Westerberg I."/>
            <person name="Brannstrom I.O."/>
            <person name="Guillou S."/>
            <person name="Cros-Aarteil S."/>
            <person name="Calhoun S."/>
            <person name="Haridas S."/>
            <person name="Kuo A."/>
            <person name="Mondo S."/>
            <person name="Pangilinan J."/>
            <person name="Riley R."/>
            <person name="Labutti K."/>
            <person name="Andreopoulos B."/>
            <person name="Lipzen A."/>
            <person name="Chen C."/>
            <person name="Yanf M."/>
            <person name="Daum C."/>
            <person name="Ng V."/>
            <person name="Clum A."/>
            <person name="Ohm R."/>
            <person name="Martin F."/>
            <person name="Silar P."/>
            <person name="Natvig D."/>
            <person name="Lalanne C."/>
            <person name="Gautier V."/>
            <person name="Ament-Velasquez S.L."/>
            <person name="Kruys A."/>
            <person name="Hutchinson M.I."/>
            <person name="Powell A.J."/>
            <person name="Barry K."/>
            <person name="Miller A.N."/>
            <person name="Grigoriev I.V."/>
            <person name="Debuchy R."/>
            <person name="Gladieux P."/>
            <person name="Thoren M.H."/>
            <person name="Johannesson H."/>
        </authorList>
    </citation>
    <scope>NUCLEOTIDE SEQUENCE</scope>
    <source>
        <strain evidence="7">PSN243</strain>
    </source>
</reference>
<accession>A0AAV9G9I2</accession>
<dbReference type="Gene3D" id="4.10.240.10">
    <property type="entry name" value="Zn(2)-C6 fungal-type DNA-binding domain"/>
    <property type="match status" value="1"/>
</dbReference>
<dbReference type="PRINTS" id="PR00755">
    <property type="entry name" value="AFLATOXINBRP"/>
</dbReference>
<evidence type="ECO:0000256" key="3">
    <source>
        <dbReference type="ARBA" id="ARBA00023163"/>
    </source>
</evidence>
<evidence type="ECO:0000256" key="2">
    <source>
        <dbReference type="ARBA" id="ARBA00023125"/>
    </source>
</evidence>
<dbReference type="InterPro" id="IPR050675">
    <property type="entry name" value="OAF3"/>
</dbReference>
<dbReference type="GO" id="GO:0003677">
    <property type="term" value="F:DNA binding"/>
    <property type="evidence" value="ECO:0007669"/>
    <property type="project" value="UniProtKB-KW"/>
</dbReference>
<name>A0AAV9G9I2_9PEZI</name>
<dbReference type="EMBL" id="MU865980">
    <property type="protein sequence ID" value="KAK4444226.1"/>
    <property type="molecule type" value="Genomic_DNA"/>
</dbReference>
<dbReference type="PROSITE" id="PS50048">
    <property type="entry name" value="ZN2_CY6_FUNGAL_2"/>
    <property type="match status" value="1"/>
</dbReference>
<dbReference type="Pfam" id="PF00172">
    <property type="entry name" value="Zn_clus"/>
    <property type="match status" value="1"/>
</dbReference>
<reference evidence="7" key="1">
    <citation type="journal article" date="2023" name="Mol. Phylogenet. Evol.">
        <title>Genome-scale phylogeny and comparative genomics of the fungal order Sordariales.</title>
        <authorList>
            <person name="Hensen N."/>
            <person name="Bonometti L."/>
            <person name="Westerberg I."/>
            <person name="Brannstrom I.O."/>
            <person name="Guillou S."/>
            <person name="Cros-Aarteil S."/>
            <person name="Calhoun S."/>
            <person name="Haridas S."/>
            <person name="Kuo A."/>
            <person name="Mondo S."/>
            <person name="Pangilinan J."/>
            <person name="Riley R."/>
            <person name="LaButti K."/>
            <person name="Andreopoulos B."/>
            <person name="Lipzen A."/>
            <person name="Chen C."/>
            <person name="Yan M."/>
            <person name="Daum C."/>
            <person name="Ng V."/>
            <person name="Clum A."/>
            <person name="Steindorff A."/>
            <person name="Ohm R.A."/>
            <person name="Martin F."/>
            <person name="Silar P."/>
            <person name="Natvig D.O."/>
            <person name="Lalanne C."/>
            <person name="Gautier V."/>
            <person name="Ament-Velasquez S.L."/>
            <person name="Kruys A."/>
            <person name="Hutchinson M.I."/>
            <person name="Powell A.J."/>
            <person name="Barry K."/>
            <person name="Miller A.N."/>
            <person name="Grigoriev I.V."/>
            <person name="Debuchy R."/>
            <person name="Gladieux P."/>
            <person name="Hiltunen Thoren M."/>
            <person name="Johannesson H."/>
        </authorList>
    </citation>
    <scope>NUCLEOTIDE SEQUENCE</scope>
    <source>
        <strain evidence="7">PSN243</strain>
    </source>
</reference>
<feature type="compositionally biased region" description="Polar residues" evidence="5">
    <location>
        <begin position="87"/>
        <end position="96"/>
    </location>
</feature>
<keyword evidence="8" id="KW-1185">Reference proteome</keyword>
<keyword evidence="1" id="KW-0805">Transcription regulation</keyword>
<dbReference type="GO" id="GO:0000981">
    <property type="term" value="F:DNA-binding transcription factor activity, RNA polymerase II-specific"/>
    <property type="evidence" value="ECO:0007669"/>
    <property type="project" value="InterPro"/>
</dbReference>
<dbReference type="PANTHER" id="PTHR31069:SF32">
    <property type="entry name" value="ARGININE METABOLISM REGULATION PROTEIN II"/>
    <property type="match status" value="1"/>
</dbReference>
<evidence type="ECO:0000313" key="7">
    <source>
        <dbReference type="EMBL" id="KAK4444226.1"/>
    </source>
</evidence>
<dbReference type="InterPro" id="IPR036864">
    <property type="entry name" value="Zn2-C6_fun-type_DNA-bd_sf"/>
</dbReference>
<dbReference type="Proteomes" id="UP001321760">
    <property type="component" value="Unassembled WGS sequence"/>
</dbReference>
<keyword evidence="2" id="KW-0238">DNA-binding</keyword>
<evidence type="ECO:0000256" key="4">
    <source>
        <dbReference type="ARBA" id="ARBA00023242"/>
    </source>
</evidence>
<keyword evidence="3" id="KW-0804">Transcription</keyword>
<feature type="domain" description="Zn(2)-C6 fungal-type" evidence="6">
    <location>
        <begin position="18"/>
        <end position="48"/>
    </location>
</feature>
<dbReference type="SMART" id="SM00066">
    <property type="entry name" value="GAL4"/>
    <property type="match status" value="1"/>
</dbReference>
<evidence type="ECO:0000256" key="5">
    <source>
        <dbReference type="SAM" id="MobiDB-lite"/>
    </source>
</evidence>
<proteinExistence type="predicted"/>
<dbReference type="GO" id="GO:0008270">
    <property type="term" value="F:zinc ion binding"/>
    <property type="evidence" value="ECO:0007669"/>
    <property type="project" value="InterPro"/>
</dbReference>
<dbReference type="PANTHER" id="PTHR31069">
    <property type="entry name" value="OLEATE-ACTIVATED TRANSCRIPTION FACTOR 1-RELATED"/>
    <property type="match status" value="1"/>
</dbReference>
<sequence>MEPSNPPPIRRRMRKRKACVQCTRSKRKCDKTTPQCKRCLERGDPCEYQLLAHIQRSQSEGTSEGRSGSAIIEEESDEDDNADMFTLPSTNLHPTPESQPLPPDPNTNLSPPFQLTHTAPLPLANLTLSFLAPSSWTRTYNLDPPDSPPCARITEDDLPLFIAHLNRWLRLWLTTGHSPAMHRSLYRGSMPECIQDAFTSLAAYTSATAHTKCSILRILRDKAERLISSQPIVPNLDLPGDEPPGPQPSELAAPCVILDTTTHLARTQALFVYQLLRLFDGDIRSRAQAEEQMGTLHTWATQMLESARFDCVTAEYLVATSGGGGGGVRVEGEGGGRVNDFTLVLGSEEMTDPSATWQAWILAESVRRTFLMAEYMQSVYLTIKRGWSVCSGGVAFTPKAGLWDATGAWEWVGKARCELGGRGEVMPEGRFPRLLEGMEGWIGLKRNRHEDVDEFTHVVLGLCDTRRQWGTGMCSVF</sequence>
<dbReference type="AlphaFoldDB" id="A0AAV9G9I2"/>
<feature type="region of interest" description="Disordered" evidence="5">
    <location>
        <begin position="75"/>
        <end position="110"/>
    </location>
</feature>
<comment type="caution">
    <text evidence="7">The sequence shown here is derived from an EMBL/GenBank/DDBJ whole genome shotgun (WGS) entry which is preliminary data.</text>
</comment>
<evidence type="ECO:0000256" key="1">
    <source>
        <dbReference type="ARBA" id="ARBA00023015"/>
    </source>
</evidence>
<evidence type="ECO:0000313" key="8">
    <source>
        <dbReference type="Proteomes" id="UP001321760"/>
    </source>
</evidence>
<keyword evidence="4" id="KW-0539">Nucleus</keyword>
<evidence type="ECO:0000259" key="6">
    <source>
        <dbReference type="PROSITE" id="PS50048"/>
    </source>
</evidence>
<dbReference type="SUPFAM" id="SSF57701">
    <property type="entry name" value="Zn2/Cys6 DNA-binding domain"/>
    <property type="match status" value="1"/>
</dbReference>
<gene>
    <name evidence="7" type="ORF">QBC34DRAFT_335521</name>
</gene>
<dbReference type="PROSITE" id="PS00463">
    <property type="entry name" value="ZN2_CY6_FUNGAL_1"/>
    <property type="match status" value="1"/>
</dbReference>
<dbReference type="CDD" id="cd00067">
    <property type="entry name" value="GAL4"/>
    <property type="match status" value="1"/>
</dbReference>